<evidence type="ECO:0000256" key="2">
    <source>
        <dbReference type="ARBA" id="ARBA00022475"/>
    </source>
</evidence>
<dbReference type="Gene3D" id="1.10.3730.20">
    <property type="match status" value="1"/>
</dbReference>
<evidence type="ECO:0000313" key="9">
    <source>
        <dbReference type="Proteomes" id="UP000017831"/>
    </source>
</evidence>
<keyword evidence="2" id="KW-1003">Cell membrane</keyword>
<feature type="transmembrane region" description="Helical" evidence="6">
    <location>
        <begin position="274"/>
        <end position="293"/>
    </location>
</feature>
<dbReference type="InterPro" id="IPR000620">
    <property type="entry name" value="EamA_dom"/>
</dbReference>
<evidence type="ECO:0000256" key="6">
    <source>
        <dbReference type="SAM" id="Phobius"/>
    </source>
</evidence>
<dbReference type="RefSeq" id="WP_005937395.1">
    <property type="nucleotide sequence ID" value="NZ_KB890321.1"/>
</dbReference>
<feature type="transmembrane region" description="Helical" evidence="6">
    <location>
        <begin position="95"/>
        <end position="116"/>
    </location>
</feature>
<dbReference type="Proteomes" id="UP000017831">
    <property type="component" value="Unassembled WGS sequence"/>
</dbReference>
<comment type="subcellular location">
    <subcellularLocation>
        <location evidence="1">Cell membrane</location>
        <topology evidence="1">Multi-pass membrane protein</topology>
    </subcellularLocation>
</comment>
<reference evidence="8 9" key="1">
    <citation type="submission" date="2013-04" db="EMBL/GenBank/DDBJ databases">
        <title>The Genome Sequence of Bacteroides massiliensis DSM 17679.</title>
        <authorList>
            <consortium name="The Broad Institute Genomics Platform"/>
            <person name="Earl A."/>
            <person name="Ward D."/>
            <person name="Feldgarden M."/>
            <person name="Gevers D."/>
            <person name="Martens E."/>
            <person name="Fenner L."/>
            <person name="Roux V."/>
            <person name="Mallet M.N."/>
            <person name="Raoult D."/>
            <person name="Walker B."/>
            <person name="Young S."/>
            <person name="Zeng Q."/>
            <person name="Gargeya S."/>
            <person name="Fitzgerald M."/>
            <person name="Haas B."/>
            <person name="Abouelleil A."/>
            <person name="Allen A.W."/>
            <person name="Alvarado L."/>
            <person name="Arachchi H.M."/>
            <person name="Berlin A.M."/>
            <person name="Chapman S.B."/>
            <person name="Gainer-Dewar J."/>
            <person name="Goldberg J."/>
            <person name="Griggs A."/>
            <person name="Gujja S."/>
            <person name="Hansen M."/>
            <person name="Howarth C."/>
            <person name="Imamovic A."/>
            <person name="Ireland A."/>
            <person name="Larimer J."/>
            <person name="McCowan C."/>
            <person name="Murphy C."/>
            <person name="Pearson M."/>
            <person name="Poon T.W."/>
            <person name="Priest M."/>
            <person name="Roberts A."/>
            <person name="Saif S."/>
            <person name="Shea T."/>
            <person name="Sisk P."/>
            <person name="Sykes S."/>
            <person name="Wortman J."/>
            <person name="Nusbaum C."/>
            <person name="Birren B."/>
        </authorList>
    </citation>
    <scope>NUCLEOTIDE SEQUENCE [LARGE SCALE GENOMIC DNA]</scope>
    <source>
        <strain evidence="9">B84634 / Timone 84634 / DSM 17679 / JCM 13223</strain>
    </source>
</reference>
<protein>
    <recommendedName>
        <fullName evidence="7">EamA domain-containing protein</fullName>
    </recommendedName>
</protein>
<dbReference type="GO" id="GO:0005886">
    <property type="term" value="C:plasma membrane"/>
    <property type="evidence" value="ECO:0007669"/>
    <property type="project" value="UniProtKB-SubCell"/>
</dbReference>
<evidence type="ECO:0000256" key="3">
    <source>
        <dbReference type="ARBA" id="ARBA00022692"/>
    </source>
</evidence>
<dbReference type="STRING" id="1121098.HMPREF1534_00804"/>
<evidence type="ECO:0000256" key="1">
    <source>
        <dbReference type="ARBA" id="ARBA00004651"/>
    </source>
</evidence>
<dbReference type="eggNOG" id="COG0697">
    <property type="taxonomic scope" value="Bacteria"/>
</dbReference>
<keyword evidence="5 6" id="KW-0472">Membrane</keyword>
<proteinExistence type="predicted"/>
<dbReference type="SUPFAM" id="SSF103481">
    <property type="entry name" value="Multidrug resistance efflux transporter EmrE"/>
    <property type="match status" value="2"/>
</dbReference>
<keyword evidence="4 6" id="KW-1133">Transmembrane helix</keyword>
<feature type="transmembrane region" description="Helical" evidence="6">
    <location>
        <begin position="215"/>
        <end position="237"/>
    </location>
</feature>
<feature type="domain" description="EamA" evidence="7">
    <location>
        <begin position="153"/>
        <end position="290"/>
    </location>
</feature>
<dbReference type="EMBL" id="AQHY01000009">
    <property type="protein sequence ID" value="EOA56993.1"/>
    <property type="molecule type" value="Genomic_DNA"/>
</dbReference>
<dbReference type="InterPro" id="IPR037185">
    <property type="entry name" value="EmrE-like"/>
</dbReference>
<feature type="transmembrane region" description="Helical" evidence="6">
    <location>
        <begin position="32"/>
        <end position="56"/>
    </location>
</feature>
<feature type="domain" description="EamA" evidence="7">
    <location>
        <begin position="12"/>
        <end position="138"/>
    </location>
</feature>
<sequence>MNKQVEANLSMIVSKALGGFNMNALKYLLPLWIAPVTGVTFRLVFGAAAFWLIDIFCKPEDSTTRQRWQLFLLGALGMYGYMFFYLLGISMTTPVSSSIFVSLEPIWVFVITVLFYKEKVTWMKLLGIGLGLGGAILCIATQPGDDLASNAMAGNLICLVSSIVYAIYLVVSNRLLKGVGDMTLLKYTFLGAAVMSLIVNSIYGFEAPIMSMSLFSTPMLVLLFVLIFPTTISYLLLPIGLKYLKTTLVAIYGYLILIVATVTSFLLGQDRFSWTQLGAIVMICISVYLVEVAESKSKV</sequence>
<dbReference type="HOGENOM" id="CLU_033863_0_2_10"/>
<keyword evidence="3 6" id="KW-0812">Transmembrane</keyword>
<evidence type="ECO:0000256" key="4">
    <source>
        <dbReference type="ARBA" id="ARBA00022989"/>
    </source>
</evidence>
<dbReference type="Pfam" id="PF00892">
    <property type="entry name" value="EamA"/>
    <property type="match status" value="2"/>
</dbReference>
<evidence type="ECO:0000259" key="7">
    <source>
        <dbReference type="Pfam" id="PF00892"/>
    </source>
</evidence>
<dbReference type="InterPro" id="IPR050638">
    <property type="entry name" value="AA-Vitamin_Transporters"/>
</dbReference>
<keyword evidence="9" id="KW-1185">Reference proteome</keyword>
<dbReference type="AlphaFoldDB" id="U6RP54"/>
<feature type="transmembrane region" description="Helical" evidence="6">
    <location>
        <begin position="123"/>
        <end position="142"/>
    </location>
</feature>
<evidence type="ECO:0000313" key="8">
    <source>
        <dbReference type="EMBL" id="EOA56993.1"/>
    </source>
</evidence>
<gene>
    <name evidence="8" type="ORF">HMPREF1534_00804</name>
</gene>
<evidence type="ECO:0000256" key="5">
    <source>
        <dbReference type="ARBA" id="ARBA00023136"/>
    </source>
</evidence>
<comment type="caution">
    <text evidence="8">The sequence shown here is derived from an EMBL/GenBank/DDBJ whole genome shotgun (WGS) entry which is preliminary data.</text>
</comment>
<dbReference type="PANTHER" id="PTHR32322:SF18">
    <property type="entry name" value="S-ADENOSYLMETHIONINE_S-ADENOSYLHOMOCYSTEINE TRANSPORTER"/>
    <property type="match status" value="1"/>
</dbReference>
<feature type="transmembrane region" description="Helical" evidence="6">
    <location>
        <begin position="183"/>
        <end position="203"/>
    </location>
</feature>
<dbReference type="PANTHER" id="PTHR32322">
    <property type="entry name" value="INNER MEMBRANE TRANSPORTER"/>
    <property type="match status" value="1"/>
</dbReference>
<feature type="transmembrane region" description="Helical" evidence="6">
    <location>
        <begin position="249"/>
        <end position="268"/>
    </location>
</feature>
<feature type="transmembrane region" description="Helical" evidence="6">
    <location>
        <begin position="148"/>
        <end position="171"/>
    </location>
</feature>
<feature type="transmembrane region" description="Helical" evidence="6">
    <location>
        <begin position="68"/>
        <end position="89"/>
    </location>
</feature>
<dbReference type="OrthoDB" id="9811486at2"/>
<name>U6RP54_9BACT</name>
<organism evidence="8 9">
    <name type="scientific">Phocaeicola massiliensis B84634 = Timone 84634 = DSM 17679 = JCM 13223</name>
    <dbReference type="NCBI Taxonomy" id="1121098"/>
    <lineage>
        <taxon>Bacteria</taxon>
        <taxon>Pseudomonadati</taxon>
        <taxon>Bacteroidota</taxon>
        <taxon>Bacteroidia</taxon>
        <taxon>Bacteroidales</taxon>
        <taxon>Bacteroidaceae</taxon>
        <taxon>Phocaeicola</taxon>
    </lineage>
</organism>
<dbReference type="GeneID" id="60063153"/>
<dbReference type="PATRIC" id="fig|1121098.3.peg.820"/>
<accession>U6RP54</accession>